<protein>
    <recommendedName>
        <fullName evidence="10">Hemolysin-III channel protein Izh2</fullName>
    </recommendedName>
</protein>
<feature type="transmembrane region" description="Helical" evidence="7">
    <location>
        <begin position="132"/>
        <end position="152"/>
    </location>
</feature>
<keyword evidence="6" id="KW-0479">Metal-binding</keyword>
<dbReference type="InterPro" id="IPR004254">
    <property type="entry name" value="AdipoR/HlyIII-related"/>
</dbReference>
<dbReference type="GO" id="GO:0046872">
    <property type="term" value="F:metal ion binding"/>
    <property type="evidence" value="ECO:0007669"/>
    <property type="project" value="UniProtKB-KW"/>
</dbReference>
<dbReference type="AlphaFoldDB" id="A0A0D2BNT6"/>
<evidence type="ECO:0000256" key="5">
    <source>
        <dbReference type="ARBA" id="ARBA00023136"/>
    </source>
</evidence>
<evidence type="ECO:0000313" key="9">
    <source>
        <dbReference type="Proteomes" id="UP000053342"/>
    </source>
</evidence>
<keyword evidence="4 7" id="KW-1133">Transmembrane helix</keyword>
<comment type="subcellular location">
    <subcellularLocation>
        <location evidence="1">Membrane</location>
        <topology evidence="1">Multi-pass membrane protein</topology>
    </subcellularLocation>
</comment>
<feature type="transmembrane region" description="Helical" evidence="7">
    <location>
        <begin position="99"/>
        <end position="120"/>
    </location>
</feature>
<sequence>MSNFSDEFVFSSDSLYRSHNSELNMLDNEHSMHVVGGQEDTPSPTHQSPDMWWSLVHWKDLPHWQQDNHHIHASYRRASYSYARSWQSIFHWHNESVNIWSHLIPGALALPVGVILYKILEPRYEQASAADVIALGCFFIGAAFCLGMSATYHTVSNHSPAVARMWNQLDYAGISLLVAGSFIPSVYYGFWCNPDRQLVYWTMICSLGIACTATSVLPKFRTPAWRPYRALMFVGMGVSAVFPVLDGLLTFGMEAMEKQIGLSWLVLQGVLYIAGAALYAARIPESWYPGKFDTLGSSHQIFHILIVLAAMSHLRGLLKAFDYRHGKMGSICI</sequence>
<organism evidence="8 9">
    <name type="scientific">Exophiala oligosperma</name>
    <dbReference type="NCBI Taxonomy" id="215243"/>
    <lineage>
        <taxon>Eukaryota</taxon>
        <taxon>Fungi</taxon>
        <taxon>Dikarya</taxon>
        <taxon>Ascomycota</taxon>
        <taxon>Pezizomycotina</taxon>
        <taxon>Eurotiomycetes</taxon>
        <taxon>Chaetothyriomycetidae</taxon>
        <taxon>Chaetothyriales</taxon>
        <taxon>Herpotrichiellaceae</taxon>
        <taxon>Exophiala</taxon>
    </lineage>
</organism>
<evidence type="ECO:0000256" key="6">
    <source>
        <dbReference type="PIRSR" id="PIRSR604254-1"/>
    </source>
</evidence>
<dbReference type="GO" id="GO:0016020">
    <property type="term" value="C:membrane"/>
    <property type="evidence" value="ECO:0007669"/>
    <property type="project" value="UniProtKB-SubCell"/>
</dbReference>
<keyword evidence="6" id="KW-0862">Zinc</keyword>
<dbReference type="VEuPathDB" id="FungiDB:PV06_08978"/>
<dbReference type="GO" id="GO:0038023">
    <property type="term" value="F:signaling receptor activity"/>
    <property type="evidence" value="ECO:0007669"/>
    <property type="project" value="TreeGrafter"/>
</dbReference>
<keyword evidence="3 7" id="KW-0812">Transmembrane</keyword>
<dbReference type="RefSeq" id="XP_016259393.1">
    <property type="nucleotide sequence ID" value="XM_016410371.1"/>
</dbReference>
<dbReference type="GeneID" id="27361052"/>
<reference evidence="8 9" key="1">
    <citation type="submission" date="2015-01" db="EMBL/GenBank/DDBJ databases">
        <title>The Genome Sequence of Exophiala oligosperma CBS72588.</title>
        <authorList>
            <consortium name="The Broad Institute Genomics Platform"/>
            <person name="Cuomo C."/>
            <person name="de Hoog S."/>
            <person name="Gorbushina A."/>
            <person name="Stielow B."/>
            <person name="Teixiera M."/>
            <person name="Abouelleil A."/>
            <person name="Chapman S.B."/>
            <person name="Priest M."/>
            <person name="Young S.K."/>
            <person name="Wortman J."/>
            <person name="Nusbaum C."/>
            <person name="Birren B."/>
        </authorList>
    </citation>
    <scope>NUCLEOTIDE SEQUENCE [LARGE SCALE GENOMIC DNA]</scope>
    <source>
        <strain evidence="8 9">CBS 72588</strain>
    </source>
</reference>
<evidence type="ECO:0000256" key="7">
    <source>
        <dbReference type="SAM" id="Phobius"/>
    </source>
</evidence>
<accession>A0A0D2BNT6</accession>
<evidence type="ECO:0000256" key="3">
    <source>
        <dbReference type="ARBA" id="ARBA00022692"/>
    </source>
</evidence>
<evidence type="ECO:0000256" key="2">
    <source>
        <dbReference type="ARBA" id="ARBA00007018"/>
    </source>
</evidence>
<dbReference type="OrthoDB" id="529367at2759"/>
<feature type="transmembrane region" description="Helical" evidence="7">
    <location>
        <begin position="172"/>
        <end position="191"/>
    </location>
</feature>
<evidence type="ECO:0008006" key="10">
    <source>
        <dbReference type="Google" id="ProtNLM"/>
    </source>
</evidence>
<name>A0A0D2BNT6_9EURO</name>
<feature type="transmembrane region" description="Helical" evidence="7">
    <location>
        <begin position="198"/>
        <end position="218"/>
    </location>
</feature>
<dbReference type="GO" id="GO:0006882">
    <property type="term" value="P:intracellular zinc ion homeostasis"/>
    <property type="evidence" value="ECO:0007669"/>
    <property type="project" value="TreeGrafter"/>
</dbReference>
<dbReference type="PANTHER" id="PTHR20855">
    <property type="entry name" value="ADIPOR/PROGESTIN RECEPTOR-RELATED"/>
    <property type="match status" value="1"/>
</dbReference>
<dbReference type="HOGENOM" id="CLU_023075_2_0_1"/>
<gene>
    <name evidence="8" type="ORF">PV06_08978</name>
</gene>
<dbReference type="Pfam" id="PF03006">
    <property type="entry name" value="HlyIII"/>
    <property type="match status" value="1"/>
</dbReference>
<feature type="transmembrane region" description="Helical" evidence="7">
    <location>
        <begin position="230"/>
        <end position="249"/>
    </location>
</feature>
<proteinExistence type="inferred from homology"/>
<feature type="binding site" evidence="6">
    <location>
        <position position="153"/>
    </location>
    <ligand>
        <name>Zn(2+)</name>
        <dbReference type="ChEBI" id="CHEBI:29105"/>
    </ligand>
</feature>
<evidence type="ECO:0000256" key="1">
    <source>
        <dbReference type="ARBA" id="ARBA00004141"/>
    </source>
</evidence>
<dbReference type="STRING" id="215243.A0A0D2BNT6"/>
<feature type="transmembrane region" description="Helical" evidence="7">
    <location>
        <begin position="261"/>
        <end position="281"/>
    </location>
</feature>
<dbReference type="EMBL" id="KN847340">
    <property type="protein sequence ID" value="KIW39177.1"/>
    <property type="molecule type" value="Genomic_DNA"/>
</dbReference>
<feature type="binding site" evidence="6">
    <location>
        <position position="299"/>
    </location>
    <ligand>
        <name>Zn(2+)</name>
        <dbReference type="ChEBI" id="CHEBI:29105"/>
    </ligand>
</feature>
<evidence type="ECO:0000313" key="8">
    <source>
        <dbReference type="EMBL" id="KIW39177.1"/>
    </source>
</evidence>
<feature type="binding site" evidence="6">
    <location>
        <position position="303"/>
    </location>
    <ligand>
        <name>Zn(2+)</name>
        <dbReference type="ChEBI" id="CHEBI:29105"/>
    </ligand>
</feature>
<comment type="similarity">
    <text evidence="2">Belongs to the ADIPOR family.</text>
</comment>
<keyword evidence="5 7" id="KW-0472">Membrane</keyword>
<feature type="transmembrane region" description="Helical" evidence="7">
    <location>
        <begin position="301"/>
        <end position="318"/>
    </location>
</feature>
<dbReference type="Proteomes" id="UP000053342">
    <property type="component" value="Unassembled WGS sequence"/>
</dbReference>
<evidence type="ECO:0000256" key="4">
    <source>
        <dbReference type="ARBA" id="ARBA00022989"/>
    </source>
</evidence>
<keyword evidence="9" id="KW-1185">Reference proteome</keyword>
<dbReference type="PANTHER" id="PTHR20855:SF52">
    <property type="entry name" value="ADIPONECTIN RECEPTOR PROTEIN"/>
    <property type="match status" value="1"/>
</dbReference>